<dbReference type="GO" id="GO:0009055">
    <property type="term" value="F:electron transfer activity"/>
    <property type="evidence" value="ECO:0007669"/>
    <property type="project" value="TreeGrafter"/>
</dbReference>
<dbReference type="InterPro" id="IPR002563">
    <property type="entry name" value="Flavin_Rdtase-like_dom"/>
</dbReference>
<dbReference type="GO" id="GO:0005506">
    <property type="term" value="F:iron ion binding"/>
    <property type="evidence" value="ECO:0007669"/>
    <property type="project" value="InterPro"/>
</dbReference>
<comment type="caution">
    <text evidence="6">The sequence shown here is derived from an EMBL/GenBank/DDBJ whole genome shotgun (WGS) entry which is preliminary data.</text>
</comment>
<dbReference type="Gene3D" id="2.30.110.10">
    <property type="entry name" value="Electron Transport, Fmn-binding Protein, Chain A"/>
    <property type="match status" value="1"/>
</dbReference>
<dbReference type="Gene3D" id="2.20.28.10">
    <property type="match status" value="1"/>
</dbReference>
<sequence>MDKKALYKISYGLYIVSSKKGDKFNGQIANTVFQTTAEPPMVAICINKKNLTHEFIQKSKVFTISILSKETPMKFIGLFGFRSGRDLDKFKDVNYKIGIIGIPIVLDNTIGYLECEVISSMDAKSHTLFLGKVLNAEIVKEGEPMTYAYYHEVKGGVSPKTAPTYIKKEKIKEKLKKEERMAKYECTVCGYIYDPEKGDPDSGIDPGTPFEKLPDDWVCPECGAGKDEFEKVK</sequence>
<dbReference type="FunFam" id="2.20.28.10:FF:000001">
    <property type="entry name" value="Rubredoxin"/>
    <property type="match status" value="1"/>
</dbReference>
<dbReference type="GO" id="GO:0043448">
    <property type="term" value="P:alkane catabolic process"/>
    <property type="evidence" value="ECO:0007669"/>
    <property type="project" value="TreeGrafter"/>
</dbReference>
<dbReference type="SMART" id="SM00903">
    <property type="entry name" value="Flavin_Reduct"/>
    <property type="match status" value="1"/>
</dbReference>
<evidence type="ECO:0000256" key="3">
    <source>
        <dbReference type="ARBA" id="ARBA00022982"/>
    </source>
</evidence>
<proteinExistence type="predicted"/>
<dbReference type="AlphaFoldDB" id="X1AR62"/>
<dbReference type="SUPFAM" id="SSF50475">
    <property type="entry name" value="FMN-binding split barrel"/>
    <property type="match status" value="1"/>
</dbReference>
<dbReference type="InterPro" id="IPR050526">
    <property type="entry name" value="Rubredoxin_ET"/>
</dbReference>
<organism evidence="6">
    <name type="scientific">marine sediment metagenome</name>
    <dbReference type="NCBI Taxonomy" id="412755"/>
    <lineage>
        <taxon>unclassified sequences</taxon>
        <taxon>metagenomes</taxon>
        <taxon>ecological metagenomes</taxon>
    </lineage>
</organism>
<dbReference type="PANTHER" id="PTHR47627">
    <property type="entry name" value="RUBREDOXIN"/>
    <property type="match status" value="1"/>
</dbReference>
<evidence type="ECO:0000313" key="6">
    <source>
        <dbReference type="EMBL" id="GAG71827.1"/>
    </source>
</evidence>
<dbReference type="PRINTS" id="PR00163">
    <property type="entry name" value="RUBREDOXIN"/>
</dbReference>
<gene>
    <name evidence="6" type="ORF">S01H4_01965</name>
</gene>
<dbReference type="Pfam" id="PF00301">
    <property type="entry name" value="Rubredoxin"/>
    <property type="match status" value="1"/>
</dbReference>
<dbReference type="SUPFAM" id="SSF57802">
    <property type="entry name" value="Rubredoxin-like"/>
    <property type="match status" value="1"/>
</dbReference>
<keyword evidence="1" id="KW-0813">Transport</keyword>
<keyword evidence="3" id="KW-0249">Electron transport</keyword>
<dbReference type="CDD" id="cd00730">
    <property type="entry name" value="rubredoxin"/>
    <property type="match status" value="1"/>
</dbReference>
<accession>X1AR62</accession>
<dbReference type="PROSITE" id="PS50903">
    <property type="entry name" value="RUBREDOXIN_LIKE"/>
    <property type="match status" value="1"/>
</dbReference>
<evidence type="ECO:0000259" key="5">
    <source>
        <dbReference type="PROSITE" id="PS50903"/>
    </source>
</evidence>
<protein>
    <recommendedName>
        <fullName evidence="5">Rubredoxin-like domain-containing protein</fullName>
    </recommendedName>
</protein>
<name>X1AR62_9ZZZZ</name>
<dbReference type="PANTHER" id="PTHR47627:SF1">
    <property type="entry name" value="RUBREDOXIN-1-RELATED"/>
    <property type="match status" value="1"/>
</dbReference>
<reference evidence="6" key="1">
    <citation type="journal article" date="2014" name="Front. Microbiol.">
        <title>High frequency of phylogenetically diverse reductive dehalogenase-homologous genes in deep subseafloor sedimentary metagenomes.</title>
        <authorList>
            <person name="Kawai M."/>
            <person name="Futagami T."/>
            <person name="Toyoda A."/>
            <person name="Takaki Y."/>
            <person name="Nishi S."/>
            <person name="Hori S."/>
            <person name="Arai W."/>
            <person name="Tsubouchi T."/>
            <person name="Morono Y."/>
            <person name="Uchiyama I."/>
            <person name="Ito T."/>
            <person name="Fujiyama A."/>
            <person name="Inagaki F."/>
            <person name="Takami H."/>
        </authorList>
    </citation>
    <scope>NUCLEOTIDE SEQUENCE</scope>
    <source>
        <strain evidence="6">Expedition CK06-06</strain>
    </source>
</reference>
<evidence type="ECO:0000256" key="1">
    <source>
        <dbReference type="ARBA" id="ARBA00022448"/>
    </source>
</evidence>
<dbReference type="InterPro" id="IPR024934">
    <property type="entry name" value="Rubredoxin-like_dom"/>
</dbReference>
<keyword evidence="2" id="KW-0479">Metal-binding</keyword>
<dbReference type="InterPro" id="IPR018527">
    <property type="entry name" value="Rubredoxin_Fe_BS"/>
</dbReference>
<dbReference type="InterPro" id="IPR024935">
    <property type="entry name" value="Rubredoxin_dom"/>
</dbReference>
<dbReference type="NCBIfam" id="NF045768">
    <property type="entry name" value="RubredRD"/>
    <property type="match status" value="1"/>
</dbReference>
<keyword evidence="4" id="KW-0408">Iron</keyword>
<evidence type="ECO:0000256" key="4">
    <source>
        <dbReference type="ARBA" id="ARBA00023004"/>
    </source>
</evidence>
<dbReference type="GO" id="GO:0010181">
    <property type="term" value="F:FMN binding"/>
    <property type="evidence" value="ECO:0007669"/>
    <property type="project" value="InterPro"/>
</dbReference>
<dbReference type="EMBL" id="BART01000399">
    <property type="protein sequence ID" value="GAG71827.1"/>
    <property type="molecule type" value="Genomic_DNA"/>
</dbReference>
<feature type="domain" description="Rubredoxin-like" evidence="5">
    <location>
        <begin position="181"/>
        <end position="232"/>
    </location>
</feature>
<dbReference type="PROSITE" id="PS00202">
    <property type="entry name" value="RUBREDOXIN"/>
    <property type="match status" value="1"/>
</dbReference>
<dbReference type="Pfam" id="PF01613">
    <property type="entry name" value="Flavin_Reduct"/>
    <property type="match status" value="1"/>
</dbReference>
<dbReference type="InterPro" id="IPR012349">
    <property type="entry name" value="Split_barrel_FMN-bd"/>
</dbReference>
<evidence type="ECO:0000256" key="2">
    <source>
        <dbReference type="ARBA" id="ARBA00022723"/>
    </source>
</evidence>